<dbReference type="Gene3D" id="2.130.10.10">
    <property type="entry name" value="YVTN repeat-like/Quinoprotein amine dehydrogenase"/>
    <property type="match status" value="3"/>
</dbReference>
<feature type="domain" description="RSE1/DDB1/CPSF1 first beta-propeller" evidence="5">
    <location>
        <begin position="12"/>
        <end position="438"/>
    </location>
</feature>
<evidence type="ECO:0000259" key="4">
    <source>
        <dbReference type="Pfam" id="PF03178"/>
    </source>
</evidence>
<evidence type="ECO:0000259" key="6">
    <source>
        <dbReference type="Pfam" id="PF23726"/>
    </source>
</evidence>
<keyword evidence="2" id="KW-0539">Nucleus</keyword>
<organism evidence="7 8">
    <name type="scientific">Neohortaea acidophila</name>
    <dbReference type="NCBI Taxonomy" id="245834"/>
    <lineage>
        <taxon>Eukaryota</taxon>
        <taxon>Fungi</taxon>
        <taxon>Dikarya</taxon>
        <taxon>Ascomycota</taxon>
        <taxon>Pezizomycotina</taxon>
        <taxon>Dothideomycetes</taxon>
        <taxon>Dothideomycetidae</taxon>
        <taxon>Mycosphaerellales</taxon>
        <taxon>Teratosphaeriaceae</taxon>
        <taxon>Neohortaea</taxon>
    </lineage>
</organism>
<feature type="domain" description="RSE1/DDB1/CPSF1 second beta-propeller" evidence="6">
    <location>
        <begin position="538"/>
        <end position="902"/>
    </location>
</feature>
<evidence type="ECO:0000256" key="1">
    <source>
        <dbReference type="ARBA" id="ARBA00004123"/>
    </source>
</evidence>
<dbReference type="InterPro" id="IPR015943">
    <property type="entry name" value="WD40/YVTN_repeat-like_dom_sf"/>
</dbReference>
<dbReference type="Proteomes" id="UP000799767">
    <property type="component" value="Unassembled WGS sequence"/>
</dbReference>
<dbReference type="Pfam" id="PF23726">
    <property type="entry name" value="Beta-prop_RSE1_2nd"/>
    <property type="match status" value="1"/>
</dbReference>
<evidence type="ECO:0000259" key="5">
    <source>
        <dbReference type="Pfam" id="PF10433"/>
    </source>
</evidence>
<sequence length="1357" mass="147177">MQCYTELLAPSVVSHAVSLPFLGPRADNCVIAKTSLLQVYGVQTDTNAATEDSTDSRLVLIGEYPLAGTVTSLAAISGISTKSGGHAILIAFRDAKLSLVEWDHENHRIATISIHYYEGDNVLSQPCGPPLSESDSILTVDPSSRCAALKFGARSLAILPFRQAEDDLGEAGEDGYDPELDIAPPANPLKRTQSALHESANGEAKQTPYKSSFVLPLTALDPSLTHPVHLSFLYEYREPTFGILSASVQPSFALLEERKDILTYTVYTLDLDQRASTNLVSVPKLPSDLWKVVPLSLPVGGALLLGTNEIVHVDQSGRTNAVAVNEFAKTASNFGMADQSDLNMKLEDCEVQALDPKTGDVLIVLSDGSMAILTFRIVGKNVGGFTISRLSAEQGGELIETAPSCVIALPDRRVFVGSDDGDSALFRWTRPSTTLSRKRSHAQMLESEQADEEDEDADEDDLYASAAKPSEPILNASPKNAASAYSFTLLDTLPSLGPINDVCFGRSESMPKDKLELAAATGRGKGSRLAFMSREITPEVLWSTPFADARNVWSLKTKAKDGESVDDLDNLLCVYGSEGTKLYDIVHSDEPKDKPQYRERTDTDFEAEDETLAVYVLDGGSRILHCRRSELRMYDAPDWTLGQIIPMLDEATDAELNIVHTAFCHPYILVVRDDSTVVVLKADASGDFEPLEAEGVLKDTKWLGGSLYRGPLFDNETLAFLLSGAGGLTVLKLSTLSVAFAISGLPNLPAVLSPDAVQRRGGVRETLTELLVTDVGTGLCRQPYLVLRSALDDLTLYEPWRSGSGPWETSLRFRKVPFQYMPKFDETTAEENDGKPAPLQTMIIGERNVIYIPGSEPSFILKEPYGQPKALGVRARGVRAITTLNHAACRDGFATINSSGDFTECRMPSETDYSTGWAVRRMRVGTPSGEVSHITYHADKQMYVVATCRDVDFYFPEDDGKHHEQDDVTLRPQGPQYTLHLLSATTRNIISSADLPYLETVTSLKAMPLEISEHSHEQKSMIVVGTALQRGEDMPAKGVVSIYELLDVVPDPERAESGCKLHLHSREETRGAITAVAPFNGGLIGTAQGQKIMIRGLKEDASCLPVAFLDAQCYTTQLKTLGRTGMFLAADAWKGLWFGGFTEEPYKLSVLGKSRARMEVVAAEFLPHDGQLFLLIVDADMDLHVLQYDPENPKSMSGARLLHRSTMHLGHFASGMTLLPSTLSSQGAAQALLANGDTASSDRTADSTALSQVLLTTTSGAVGLITPLDEATYRRLGSIQTQLTSLLEQAAGLNPRAYRAVENKGFEARGVIDGSLVQRIGELGAARRSEVLGRAGADVWTLRSDLEAVGGGGLGYL</sequence>
<feature type="domain" description="RSE1/DDB1/CPSF1 C-terminal" evidence="4">
    <location>
        <begin position="977"/>
        <end position="1320"/>
    </location>
</feature>
<feature type="compositionally biased region" description="Acidic residues" evidence="3">
    <location>
        <begin position="448"/>
        <end position="461"/>
    </location>
</feature>
<dbReference type="Pfam" id="PF10433">
    <property type="entry name" value="Beta-prop_RSE1_1st"/>
    <property type="match status" value="1"/>
</dbReference>
<accession>A0A6A6PRC1</accession>
<dbReference type="InterPro" id="IPR004871">
    <property type="entry name" value="RSE1/DDB1/CPSF1_C"/>
</dbReference>
<comment type="subcellular location">
    <subcellularLocation>
        <location evidence="1">Nucleus</location>
    </subcellularLocation>
</comment>
<dbReference type="PANTHER" id="PTHR10644">
    <property type="entry name" value="DNA REPAIR/RNA PROCESSING CPSF FAMILY"/>
    <property type="match status" value="1"/>
</dbReference>
<dbReference type="GO" id="GO:0005634">
    <property type="term" value="C:nucleus"/>
    <property type="evidence" value="ECO:0007669"/>
    <property type="project" value="UniProtKB-SubCell"/>
</dbReference>
<evidence type="ECO:0000256" key="3">
    <source>
        <dbReference type="SAM" id="MobiDB-lite"/>
    </source>
</evidence>
<dbReference type="InterPro" id="IPR050358">
    <property type="entry name" value="RSE1/DDB1/CFT1"/>
</dbReference>
<dbReference type="GeneID" id="54472159"/>
<dbReference type="OrthoDB" id="6109at2759"/>
<name>A0A6A6PRC1_9PEZI</name>
<dbReference type="EMBL" id="MU001636">
    <property type="protein sequence ID" value="KAF2482465.1"/>
    <property type="molecule type" value="Genomic_DNA"/>
</dbReference>
<dbReference type="Pfam" id="PF03178">
    <property type="entry name" value="CPSF_A"/>
    <property type="match status" value="1"/>
</dbReference>
<dbReference type="RefSeq" id="XP_033589035.1">
    <property type="nucleotide sequence ID" value="XM_033731157.1"/>
</dbReference>
<reference evidence="7" key="1">
    <citation type="journal article" date="2020" name="Stud. Mycol.">
        <title>101 Dothideomycetes genomes: a test case for predicting lifestyles and emergence of pathogens.</title>
        <authorList>
            <person name="Haridas S."/>
            <person name="Albert R."/>
            <person name="Binder M."/>
            <person name="Bloem J."/>
            <person name="Labutti K."/>
            <person name="Salamov A."/>
            <person name="Andreopoulos B."/>
            <person name="Baker S."/>
            <person name="Barry K."/>
            <person name="Bills G."/>
            <person name="Bluhm B."/>
            <person name="Cannon C."/>
            <person name="Castanera R."/>
            <person name="Culley D."/>
            <person name="Daum C."/>
            <person name="Ezra D."/>
            <person name="Gonzalez J."/>
            <person name="Henrissat B."/>
            <person name="Kuo A."/>
            <person name="Liang C."/>
            <person name="Lipzen A."/>
            <person name="Lutzoni F."/>
            <person name="Magnuson J."/>
            <person name="Mondo S."/>
            <person name="Nolan M."/>
            <person name="Ohm R."/>
            <person name="Pangilinan J."/>
            <person name="Park H.-J."/>
            <person name="Ramirez L."/>
            <person name="Alfaro M."/>
            <person name="Sun H."/>
            <person name="Tritt A."/>
            <person name="Yoshinaga Y."/>
            <person name="Zwiers L.-H."/>
            <person name="Turgeon B."/>
            <person name="Goodwin S."/>
            <person name="Spatafora J."/>
            <person name="Crous P."/>
            <person name="Grigoriev I."/>
        </authorList>
    </citation>
    <scope>NUCLEOTIDE SEQUENCE</scope>
    <source>
        <strain evidence="7">CBS 113389</strain>
    </source>
</reference>
<dbReference type="InterPro" id="IPR058543">
    <property type="entry name" value="Beta-prop_RSE1/DDB1/CPSF1_2nd"/>
</dbReference>
<gene>
    <name evidence="7" type="ORF">BDY17DRAFT_251295</name>
</gene>
<dbReference type="InterPro" id="IPR018846">
    <property type="entry name" value="Beta-prop_RSE1/DDB1/CPSF1_1st"/>
</dbReference>
<proteinExistence type="predicted"/>
<evidence type="ECO:0000256" key="2">
    <source>
        <dbReference type="ARBA" id="ARBA00023242"/>
    </source>
</evidence>
<evidence type="ECO:0000313" key="7">
    <source>
        <dbReference type="EMBL" id="KAF2482465.1"/>
    </source>
</evidence>
<dbReference type="GO" id="GO:0003676">
    <property type="term" value="F:nucleic acid binding"/>
    <property type="evidence" value="ECO:0007669"/>
    <property type="project" value="InterPro"/>
</dbReference>
<feature type="region of interest" description="Disordered" evidence="3">
    <location>
        <begin position="437"/>
        <end position="461"/>
    </location>
</feature>
<keyword evidence="8" id="KW-1185">Reference proteome</keyword>
<protein>
    <submittedName>
        <fullName evidence="7">CPSF A subunit region-domain-containing protein</fullName>
    </submittedName>
</protein>
<evidence type="ECO:0000313" key="8">
    <source>
        <dbReference type="Proteomes" id="UP000799767"/>
    </source>
</evidence>